<evidence type="ECO:0000256" key="1">
    <source>
        <dbReference type="ARBA" id="ARBA00004589"/>
    </source>
</evidence>
<evidence type="ECO:0000256" key="6">
    <source>
        <dbReference type="ARBA" id="ARBA00023136"/>
    </source>
</evidence>
<keyword evidence="2" id="KW-0336">GPI-anchor</keyword>
<keyword evidence="3 9" id="KW-0812">Transmembrane</keyword>
<reference evidence="11" key="2">
    <citation type="submission" date="2022-10" db="EMBL/GenBank/DDBJ databases">
        <authorList>
            <consortium name="ENA_rothamsted_submissions"/>
            <consortium name="culmorum"/>
            <person name="King R."/>
        </authorList>
    </citation>
    <scope>NUCLEOTIDE SEQUENCE</scope>
</reference>
<proteinExistence type="predicted"/>
<reference evidence="11" key="1">
    <citation type="submission" date="2022-01" db="EMBL/GenBank/DDBJ databases">
        <authorList>
            <person name="King R."/>
        </authorList>
    </citation>
    <scope>NUCLEOTIDE SEQUENCE</scope>
</reference>
<dbReference type="PANTHER" id="PTHR33562:SF2">
    <property type="entry name" value="PROTEIN QUIVER"/>
    <property type="match status" value="1"/>
</dbReference>
<dbReference type="Pfam" id="PF17064">
    <property type="entry name" value="QVR"/>
    <property type="match status" value="1"/>
</dbReference>
<organism evidence="11 12">
    <name type="scientific">Chironomus riparius</name>
    <dbReference type="NCBI Taxonomy" id="315576"/>
    <lineage>
        <taxon>Eukaryota</taxon>
        <taxon>Metazoa</taxon>
        <taxon>Ecdysozoa</taxon>
        <taxon>Arthropoda</taxon>
        <taxon>Hexapoda</taxon>
        <taxon>Insecta</taxon>
        <taxon>Pterygota</taxon>
        <taxon>Neoptera</taxon>
        <taxon>Endopterygota</taxon>
        <taxon>Diptera</taxon>
        <taxon>Nematocera</taxon>
        <taxon>Chironomoidea</taxon>
        <taxon>Chironomidae</taxon>
        <taxon>Chironominae</taxon>
        <taxon>Chironomus</taxon>
    </lineage>
</organism>
<gene>
    <name evidence="11" type="ORF">CHIRRI_LOCUS11331</name>
</gene>
<dbReference type="InterPro" id="IPR050975">
    <property type="entry name" value="Sleep_regulator"/>
</dbReference>
<protein>
    <recommendedName>
        <fullName evidence="13">Protein sleepless</fullName>
    </recommendedName>
</protein>
<accession>A0A9N9WWP9</accession>
<keyword evidence="7" id="KW-0325">Glycoprotein</keyword>
<dbReference type="PANTHER" id="PTHR33562">
    <property type="entry name" value="ATILLA, ISOFORM B-RELATED-RELATED"/>
    <property type="match status" value="1"/>
</dbReference>
<evidence type="ECO:0000256" key="3">
    <source>
        <dbReference type="ARBA" id="ARBA00022692"/>
    </source>
</evidence>
<comment type="subcellular location">
    <subcellularLocation>
        <location evidence="1">Membrane</location>
        <topology evidence="1">Lipid-anchor</topology>
        <topology evidence="1">GPI-anchor</topology>
    </subcellularLocation>
</comment>
<evidence type="ECO:0000313" key="11">
    <source>
        <dbReference type="EMBL" id="CAG9808492.1"/>
    </source>
</evidence>
<keyword evidence="6 9" id="KW-0472">Membrane</keyword>
<sequence>MKSFAVILIVLMSLLVKMSNGHMCYECNSFNDTNCFDLSPQSNVFVGVRCESTERVHKTCYSAHISEHKKRKMIRGCKNVGICDELEKREQSDIFFKVLACGECTEHYCNKSSHLSAISIITILLLSCCVHFLSII</sequence>
<evidence type="ECO:0000256" key="9">
    <source>
        <dbReference type="SAM" id="Phobius"/>
    </source>
</evidence>
<dbReference type="EMBL" id="OU895879">
    <property type="protein sequence ID" value="CAG9808492.1"/>
    <property type="molecule type" value="Genomic_DNA"/>
</dbReference>
<evidence type="ECO:0000256" key="8">
    <source>
        <dbReference type="ARBA" id="ARBA00023288"/>
    </source>
</evidence>
<feature type="signal peptide" evidence="10">
    <location>
        <begin position="1"/>
        <end position="21"/>
    </location>
</feature>
<evidence type="ECO:0000256" key="4">
    <source>
        <dbReference type="ARBA" id="ARBA00022729"/>
    </source>
</evidence>
<evidence type="ECO:0000256" key="5">
    <source>
        <dbReference type="ARBA" id="ARBA00022989"/>
    </source>
</evidence>
<keyword evidence="5 9" id="KW-1133">Transmembrane helix</keyword>
<evidence type="ECO:0000313" key="12">
    <source>
        <dbReference type="Proteomes" id="UP001153620"/>
    </source>
</evidence>
<dbReference type="GO" id="GO:0032222">
    <property type="term" value="P:regulation of synaptic transmission, cholinergic"/>
    <property type="evidence" value="ECO:0007669"/>
    <property type="project" value="InterPro"/>
</dbReference>
<dbReference type="InterPro" id="IPR031424">
    <property type="entry name" value="QVR-like"/>
</dbReference>
<evidence type="ECO:0008006" key="13">
    <source>
        <dbReference type="Google" id="ProtNLM"/>
    </source>
</evidence>
<dbReference type="AlphaFoldDB" id="A0A9N9WWP9"/>
<evidence type="ECO:0000256" key="2">
    <source>
        <dbReference type="ARBA" id="ARBA00022622"/>
    </source>
</evidence>
<feature type="chain" id="PRO_5040124924" description="Protein sleepless" evidence="10">
    <location>
        <begin position="22"/>
        <end position="136"/>
    </location>
</feature>
<name>A0A9N9WWP9_9DIPT</name>
<evidence type="ECO:0000256" key="7">
    <source>
        <dbReference type="ARBA" id="ARBA00023180"/>
    </source>
</evidence>
<dbReference type="Proteomes" id="UP001153620">
    <property type="component" value="Chromosome 3"/>
</dbReference>
<evidence type="ECO:0000256" key="10">
    <source>
        <dbReference type="SAM" id="SignalP"/>
    </source>
</evidence>
<dbReference type="GO" id="GO:0030431">
    <property type="term" value="P:sleep"/>
    <property type="evidence" value="ECO:0007669"/>
    <property type="project" value="InterPro"/>
</dbReference>
<keyword evidence="4 10" id="KW-0732">Signal</keyword>
<dbReference type="GO" id="GO:0098552">
    <property type="term" value="C:side of membrane"/>
    <property type="evidence" value="ECO:0007669"/>
    <property type="project" value="UniProtKB-KW"/>
</dbReference>
<keyword evidence="8" id="KW-0449">Lipoprotein</keyword>
<feature type="transmembrane region" description="Helical" evidence="9">
    <location>
        <begin position="115"/>
        <end position="135"/>
    </location>
</feature>
<keyword evidence="12" id="KW-1185">Reference proteome</keyword>